<keyword evidence="5" id="KW-1185">Reference proteome</keyword>
<dbReference type="SUPFAM" id="SSF46689">
    <property type="entry name" value="Homeodomain-like"/>
    <property type="match status" value="1"/>
</dbReference>
<evidence type="ECO:0000259" key="3">
    <source>
        <dbReference type="PROSITE" id="PS50977"/>
    </source>
</evidence>
<keyword evidence="1 2" id="KW-0238">DNA-binding</keyword>
<dbReference type="Gene3D" id="1.10.357.10">
    <property type="entry name" value="Tetracycline Repressor, domain 2"/>
    <property type="match status" value="1"/>
</dbReference>
<dbReference type="InterPro" id="IPR009057">
    <property type="entry name" value="Homeodomain-like_sf"/>
</dbReference>
<dbReference type="PROSITE" id="PS50977">
    <property type="entry name" value="HTH_TETR_2"/>
    <property type="match status" value="1"/>
</dbReference>
<dbReference type="RefSeq" id="WP_179516953.1">
    <property type="nucleotide sequence ID" value="NZ_JACCAC010000001.1"/>
</dbReference>
<dbReference type="PANTHER" id="PTHR30055:SF226">
    <property type="entry name" value="HTH-TYPE TRANSCRIPTIONAL REGULATOR PKSA"/>
    <property type="match status" value="1"/>
</dbReference>
<feature type="DNA-binding region" description="H-T-H motif" evidence="2">
    <location>
        <begin position="37"/>
        <end position="56"/>
    </location>
</feature>
<dbReference type="InterPro" id="IPR036271">
    <property type="entry name" value="Tet_transcr_reg_TetR-rel_C_sf"/>
</dbReference>
<dbReference type="GO" id="GO:0003700">
    <property type="term" value="F:DNA-binding transcription factor activity"/>
    <property type="evidence" value="ECO:0007669"/>
    <property type="project" value="TreeGrafter"/>
</dbReference>
<evidence type="ECO:0000256" key="2">
    <source>
        <dbReference type="PROSITE-ProRule" id="PRU00335"/>
    </source>
</evidence>
<dbReference type="InterPro" id="IPR050109">
    <property type="entry name" value="HTH-type_TetR-like_transc_reg"/>
</dbReference>
<dbReference type="InterPro" id="IPR041490">
    <property type="entry name" value="KstR2_TetR_C"/>
</dbReference>
<evidence type="ECO:0000313" key="5">
    <source>
        <dbReference type="Proteomes" id="UP000544110"/>
    </source>
</evidence>
<accession>A0A7Y9RRZ0</accession>
<dbReference type="GO" id="GO:0000976">
    <property type="term" value="F:transcription cis-regulatory region binding"/>
    <property type="evidence" value="ECO:0007669"/>
    <property type="project" value="TreeGrafter"/>
</dbReference>
<organism evidence="4 5">
    <name type="scientific">Nocardioides perillae</name>
    <dbReference type="NCBI Taxonomy" id="1119534"/>
    <lineage>
        <taxon>Bacteria</taxon>
        <taxon>Bacillati</taxon>
        <taxon>Actinomycetota</taxon>
        <taxon>Actinomycetes</taxon>
        <taxon>Propionibacteriales</taxon>
        <taxon>Nocardioidaceae</taxon>
        <taxon>Nocardioides</taxon>
    </lineage>
</organism>
<proteinExistence type="predicted"/>
<dbReference type="Pfam" id="PF17932">
    <property type="entry name" value="TetR_C_24"/>
    <property type="match status" value="1"/>
</dbReference>
<protein>
    <submittedName>
        <fullName evidence="4">AcrR family transcriptional regulator</fullName>
    </submittedName>
</protein>
<evidence type="ECO:0000256" key="1">
    <source>
        <dbReference type="ARBA" id="ARBA00023125"/>
    </source>
</evidence>
<name>A0A7Y9RRZ0_9ACTN</name>
<sequence length="210" mass="21733">MPYRRSTAVQERLDATRSTLVQAASELVAEHGYAGCSVAAVAERAGVATGSVYRHHAGKGALFAEVFRVATAREVAAVAAALAGSGPVSERAAAGVQTFATRALRAPRMAWALLAEPVDPLVEAERLAFRRAYRDLFAALVAEGVASGELPAQDPEVTAAAVVGAIAEALVVPLHEGRVAPGTDPARSTVTALTRVVVRALGARHPLEQP</sequence>
<dbReference type="PRINTS" id="PR00455">
    <property type="entry name" value="HTHTETR"/>
</dbReference>
<dbReference type="Proteomes" id="UP000544110">
    <property type="component" value="Unassembled WGS sequence"/>
</dbReference>
<dbReference type="InterPro" id="IPR001647">
    <property type="entry name" value="HTH_TetR"/>
</dbReference>
<dbReference type="Gene3D" id="1.10.10.60">
    <property type="entry name" value="Homeodomain-like"/>
    <property type="match status" value="1"/>
</dbReference>
<dbReference type="SUPFAM" id="SSF48498">
    <property type="entry name" value="Tetracyclin repressor-like, C-terminal domain"/>
    <property type="match status" value="1"/>
</dbReference>
<dbReference type="AlphaFoldDB" id="A0A7Y9RRZ0"/>
<dbReference type="PANTHER" id="PTHR30055">
    <property type="entry name" value="HTH-TYPE TRANSCRIPTIONAL REGULATOR RUTR"/>
    <property type="match status" value="1"/>
</dbReference>
<evidence type="ECO:0000313" key="4">
    <source>
        <dbReference type="EMBL" id="NYG54304.1"/>
    </source>
</evidence>
<gene>
    <name evidence="4" type="ORF">BJ989_000608</name>
</gene>
<reference evidence="4 5" key="1">
    <citation type="submission" date="2020-07" db="EMBL/GenBank/DDBJ databases">
        <title>Sequencing the genomes of 1000 actinobacteria strains.</title>
        <authorList>
            <person name="Klenk H.-P."/>
        </authorList>
    </citation>
    <scope>NUCLEOTIDE SEQUENCE [LARGE SCALE GENOMIC DNA]</scope>
    <source>
        <strain evidence="4 5">DSM 24552</strain>
    </source>
</reference>
<dbReference type="Pfam" id="PF00440">
    <property type="entry name" value="TetR_N"/>
    <property type="match status" value="1"/>
</dbReference>
<dbReference type="EMBL" id="JACCAC010000001">
    <property type="protein sequence ID" value="NYG54304.1"/>
    <property type="molecule type" value="Genomic_DNA"/>
</dbReference>
<comment type="caution">
    <text evidence="4">The sequence shown here is derived from an EMBL/GenBank/DDBJ whole genome shotgun (WGS) entry which is preliminary data.</text>
</comment>
<feature type="domain" description="HTH tetR-type" evidence="3">
    <location>
        <begin position="14"/>
        <end position="74"/>
    </location>
</feature>